<reference evidence="2" key="1">
    <citation type="submission" date="2022-09" db="EMBL/GenBank/DDBJ databases">
        <title>The genome sequence of Tsuneonella sp. YG55.</title>
        <authorList>
            <person name="Liu Y."/>
        </authorList>
    </citation>
    <scope>NUCLEOTIDE SEQUENCE</scope>
    <source>
        <strain evidence="2">YG55</strain>
    </source>
</reference>
<gene>
    <name evidence="2" type="ORF">N0B51_00410</name>
</gene>
<dbReference type="Proteomes" id="UP001142648">
    <property type="component" value="Unassembled WGS sequence"/>
</dbReference>
<evidence type="ECO:0000256" key="1">
    <source>
        <dbReference type="SAM" id="SignalP"/>
    </source>
</evidence>
<sequence>MLYRLIPVALLGALATAAAAHPTNVRYETRGQCEVAFAESSKLDRERIVDLGFFPTIGAAQRTFRDTFECRYDAERDGWYIVDLRGR</sequence>
<dbReference type="RefSeq" id="WP_259960210.1">
    <property type="nucleotide sequence ID" value="NZ_JAOAMV010000001.1"/>
</dbReference>
<protein>
    <submittedName>
        <fullName evidence="2">Uncharacterized protein</fullName>
    </submittedName>
</protein>
<feature type="signal peptide" evidence="1">
    <location>
        <begin position="1"/>
        <end position="20"/>
    </location>
</feature>
<evidence type="ECO:0000313" key="2">
    <source>
        <dbReference type="EMBL" id="MCT2557432.1"/>
    </source>
</evidence>
<keyword evidence="1" id="KW-0732">Signal</keyword>
<dbReference type="EMBL" id="JAOAMV010000001">
    <property type="protein sequence ID" value="MCT2557432.1"/>
    <property type="molecule type" value="Genomic_DNA"/>
</dbReference>
<comment type="caution">
    <text evidence="2">The sequence shown here is derived from an EMBL/GenBank/DDBJ whole genome shotgun (WGS) entry which is preliminary data.</text>
</comment>
<proteinExistence type="predicted"/>
<accession>A0A9X3ALS6</accession>
<name>A0A9X3ALS6_9SPHN</name>
<dbReference type="AlphaFoldDB" id="A0A9X3ALS6"/>
<evidence type="ECO:0000313" key="3">
    <source>
        <dbReference type="Proteomes" id="UP001142648"/>
    </source>
</evidence>
<keyword evidence="3" id="KW-1185">Reference proteome</keyword>
<feature type="chain" id="PRO_5040940537" evidence="1">
    <location>
        <begin position="21"/>
        <end position="87"/>
    </location>
</feature>
<organism evidence="2 3">
    <name type="scientific">Tsuneonella litorea</name>
    <dbReference type="NCBI Taxonomy" id="2976475"/>
    <lineage>
        <taxon>Bacteria</taxon>
        <taxon>Pseudomonadati</taxon>
        <taxon>Pseudomonadota</taxon>
        <taxon>Alphaproteobacteria</taxon>
        <taxon>Sphingomonadales</taxon>
        <taxon>Erythrobacteraceae</taxon>
        <taxon>Tsuneonella</taxon>
    </lineage>
</organism>